<feature type="transmembrane region" description="Helical" evidence="2">
    <location>
        <begin position="21"/>
        <end position="40"/>
    </location>
</feature>
<name>A0A9J6QU95_9FIRM</name>
<accession>A0A9J6QU95</accession>
<dbReference type="InterPro" id="IPR004165">
    <property type="entry name" value="CoA_trans_fam_I"/>
</dbReference>
<comment type="caution">
    <text evidence="3">The sequence shown here is derived from an EMBL/GenBank/DDBJ whole genome shotgun (WGS) entry which is preliminary data.</text>
</comment>
<dbReference type="EMBL" id="JAOSHN010000001">
    <property type="protein sequence ID" value="MCU7377190.1"/>
    <property type="molecule type" value="Genomic_DNA"/>
</dbReference>
<dbReference type="RefSeq" id="WP_253020643.1">
    <property type="nucleotide sequence ID" value="NZ_JAOSHN010000001.1"/>
</dbReference>
<keyword evidence="1 3" id="KW-0808">Transferase</keyword>
<dbReference type="Proteomes" id="UP001065549">
    <property type="component" value="Unassembled WGS sequence"/>
</dbReference>
<reference evidence="3" key="1">
    <citation type="submission" date="2022-09" db="EMBL/GenBank/DDBJ databases">
        <title>Culturomic study of gut microbiota in children with autism spectrum disorder.</title>
        <authorList>
            <person name="Efimov B.A."/>
            <person name="Chaplin A.V."/>
            <person name="Sokolova S.R."/>
            <person name="Pikina A.P."/>
            <person name="Korzhanova M."/>
            <person name="Belova V."/>
            <person name="Korostin D."/>
        </authorList>
    </citation>
    <scope>NUCLEOTIDE SEQUENCE</scope>
    <source>
        <strain evidence="3">ASD5510</strain>
    </source>
</reference>
<dbReference type="Gene3D" id="3.40.1080.10">
    <property type="entry name" value="Glutaconate Coenzyme A-transferase"/>
    <property type="match status" value="1"/>
</dbReference>
<evidence type="ECO:0000313" key="4">
    <source>
        <dbReference type="Proteomes" id="UP001065549"/>
    </source>
</evidence>
<keyword evidence="2" id="KW-0472">Membrane</keyword>
<evidence type="ECO:0000256" key="2">
    <source>
        <dbReference type="SAM" id="Phobius"/>
    </source>
</evidence>
<keyword evidence="4" id="KW-1185">Reference proteome</keyword>
<dbReference type="NCBIfam" id="TIGR02429">
    <property type="entry name" value="pcaI_scoA_fam"/>
    <property type="match status" value="1"/>
</dbReference>
<proteinExistence type="predicted"/>
<dbReference type="SUPFAM" id="SSF100950">
    <property type="entry name" value="NagB/RpiA/CoA transferase-like"/>
    <property type="match status" value="1"/>
</dbReference>
<protein>
    <submittedName>
        <fullName evidence="3">CoA transferase subunit A</fullName>
    </submittedName>
</protein>
<dbReference type="InterPro" id="IPR037171">
    <property type="entry name" value="NagB/RpiA_transferase-like"/>
</dbReference>
<dbReference type="GO" id="GO:0008410">
    <property type="term" value="F:CoA-transferase activity"/>
    <property type="evidence" value="ECO:0007669"/>
    <property type="project" value="InterPro"/>
</dbReference>
<keyword evidence="2" id="KW-1133">Transmembrane helix</keyword>
<dbReference type="SMART" id="SM00882">
    <property type="entry name" value="CoA_trans"/>
    <property type="match status" value="1"/>
</dbReference>
<organism evidence="3 4">
    <name type="scientific">Hominibacterium faecale</name>
    <dbReference type="NCBI Taxonomy" id="2839743"/>
    <lineage>
        <taxon>Bacteria</taxon>
        <taxon>Bacillati</taxon>
        <taxon>Bacillota</taxon>
        <taxon>Clostridia</taxon>
        <taxon>Peptostreptococcales</taxon>
        <taxon>Anaerovoracaceae</taxon>
        <taxon>Hominibacterium</taxon>
    </lineage>
</organism>
<dbReference type="InterPro" id="IPR012792">
    <property type="entry name" value="3-oxoacid_CoA-transf_A"/>
</dbReference>
<dbReference type="PANTHER" id="PTHR13707">
    <property type="entry name" value="KETOACID-COENZYME A TRANSFERASE"/>
    <property type="match status" value="1"/>
</dbReference>
<evidence type="ECO:0000313" key="3">
    <source>
        <dbReference type="EMBL" id="MCU7377190.1"/>
    </source>
</evidence>
<keyword evidence="2" id="KW-0812">Transmembrane</keyword>
<dbReference type="Pfam" id="PF01144">
    <property type="entry name" value="CoA_trans"/>
    <property type="match status" value="1"/>
</dbReference>
<sequence length="223" mass="23685">MKKKIIDIETFKSFLKDDMRIMVGGFAGCGVPDVLIQGILESGVKNLTIISNDSTHPGEGISLLIANNQIKKLIASHIGMNPQTGEKYNSGELEVQLVPQGTLAESIRAAGAGLGGVLTKTGLGTEVAEGKETIVIDGETYLVEKPIHADMAVIRGSVVDEFGNTTYKGTTRNFNPVMATAADLVVAAAEKVVKIGELEKENIVTPGIFVDYIVGGEPVEFKR</sequence>
<dbReference type="PANTHER" id="PTHR13707:SF60">
    <property type="entry name" value="ACETATE COA-TRANSFERASE SUBUNIT ALPHA"/>
    <property type="match status" value="1"/>
</dbReference>
<gene>
    <name evidence="3" type="ORF">OBO34_02345</name>
</gene>
<evidence type="ECO:0000256" key="1">
    <source>
        <dbReference type="ARBA" id="ARBA00022679"/>
    </source>
</evidence>
<dbReference type="AlphaFoldDB" id="A0A9J6QU95"/>